<evidence type="ECO:0000256" key="1">
    <source>
        <dbReference type="SAM" id="Phobius"/>
    </source>
</evidence>
<keyword evidence="1" id="KW-0472">Membrane</keyword>
<dbReference type="EMBL" id="JBHPBY010000245">
    <property type="protein sequence ID" value="MFC1851948.1"/>
    <property type="molecule type" value="Genomic_DNA"/>
</dbReference>
<keyword evidence="1" id="KW-1133">Transmembrane helix</keyword>
<keyword evidence="1" id="KW-0812">Transmembrane</keyword>
<sequence length="242" mass="26034">MRKRKMGEDGQAMVEFAITFPILLLLVLSIIQIAIMANTAAMVNYAAFCGARTAAVFIPRYDVGGILGLTDDGPNEISYFKKYGKIHLAVAMALAPVSPPFSEVGLNIPGISFFAGILNGLYSSIPSGAFGDIANGFDRFTYAYIATSGVDFGQSGVLIGDEPHDLDAGTGSDLANRGDITIRVKYLMNLRIPVANACLSQFRQFLIANLLAGGREHFWMLEGLCTIQNEGACIDSDYQVDQ</sequence>
<keyword evidence="4" id="KW-1185">Reference proteome</keyword>
<proteinExistence type="predicted"/>
<protein>
    <submittedName>
        <fullName evidence="3">TadE/TadG family type IV pilus assembly protein</fullName>
    </submittedName>
</protein>
<accession>A0ABV6Z0H8</accession>
<feature type="transmembrane region" description="Helical" evidence="1">
    <location>
        <begin position="12"/>
        <end position="35"/>
    </location>
</feature>
<dbReference type="Pfam" id="PF07811">
    <property type="entry name" value="TadE"/>
    <property type="match status" value="1"/>
</dbReference>
<evidence type="ECO:0000313" key="3">
    <source>
        <dbReference type="EMBL" id="MFC1851948.1"/>
    </source>
</evidence>
<comment type="caution">
    <text evidence="3">The sequence shown here is derived from an EMBL/GenBank/DDBJ whole genome shotgun (WGS) entry which is preliminary data.</text>
</comment>
<dbReference type="Proteomes" id="UP001594351">
    <property type="component" value="Unassembled WGS sequence"/>
</dbReference>
<reference evidence="3 4" key="1">
    <citation type="submission" date="2024-09" db="EMBL/GenBank/DDBJ databases">
        <title>Laminarin stimulates single cell rates of sulfate reduction while oxygen inhibits transcriptomic activity in coastal marine sediment.</title>
        <authorList>
            <person name="Lindsay M."/>
            <person name="Orcutt B."/>
            <person name="Emerson D."/>
            <person name="Stepanauskas R."/>
            <person name="D'Angelo T."/>
        </authorList>
    </citation>
    <scope>NUCLEOTIDE SEQUENCE [LARGE SCALE GENOMIC DNA]</scope>
    <source>
        <strain evidence="3">SAG AM-311-K15</strain>
    </source>
</reference>
<feature type="domain" description="TadE-like" evidence="2">
    <location>
        <begin position="10"/>
        <end position="52"/>
    </location>
</feature>
<gene>
    <name evidence="3" type="ORF">ACFL27_17285</name>
</gene>
<evidence type="ECO:0000313" key="4">
    <source>
        <dbReference type="Proteomes" id="UP001594351"/>
    </source>
</evidence>
<dbReference type="InterPro" id="IPR012495">
    <property type="entry name" value="TadE-like_dom"/>
</dbReference>
<organism evidence="3 4">
    <name type="scientific">candidate division CSSED10-310 bacterium</name>
    <dbReference type="NCBI Taxonomy" id="2855610"/>
    <lineage>
        <taxon>Bacteria</taxon>
        <taxon>Bacteria division CSSED10-310</taxon>
    </lineage>
</organism>
<evidence type="ECO:0000259" key="2">
    <source>
        <dbReference type="Pfam" id="PF07811"/>
    </source>
</evidence>
<name>A0ABV6Z0H8_UNCC1</name>